<gene>
    <name evidence="2" type="ORF">QN277_027771</name>
</gene>
<dbReference type="PANTHER" id="PTHR35546">
    <property type="entry name" value="F-BOX PROTEIN INTERACTION DOMAIN PROTEIN-RELATED"/>
    <property type="match status" value="1"/>
</dbReference>
<dbReference type="Proteomes" id="UP001293593">
    <property type="component" value="Unassembled WGS sequence"/>
</dbReference>
<keyword evidence="3" id="KW-1185">Reference proteome</keyword>
<dbReference type="AlphaFoldDB" id="A0AAE1J438"/>
<dbReference type="EMBL" id="JAWXYG010000009">
    <property type="protein sequence ID" value="KAK4262186.1"/>
    <property type="molecule type" value="Genomic_DNA"/>
</dbReference>
<sequence>MDNQDYLESDTEDFYGQIAQEVYSSPSDQFPEASHERVSKQTAHDSFNPELKKDMTIQEAVKNLVLPFLPAKSLCRFKAVCKDWNRWIKTHFLALQQSFYFQKTCGFFYQCPDTFPVFISLDSSAYGVACPSLHFLPEYVTVRATCNGLICCRGSSGDNSYYICNPSNKEWNVLPEPNLYHGPESALVLAYEPTVLNFKVGYELVCAVPMINESVVRFEIFSSRSRTWRVVEAVCSDLMGTKLSGDGFYMKGFAYWETDYGEVLAFDMSYEMYSIFPLPSNRGPEGVLTECRGELSYIVPYKLENDGCLIEVCGGMGMNLKDAISFPIGKMAKEGDDDEEEECFRALPCLSGDKFAVLVGWNLVVYDAKENSAESLNIRSIYGGGRFLSYVNSLVPVSHHEMFNEIRGVSAEN</sequence>
<dbReference type="InterPro" id="IPR036047">
    <property type="entry name" value="F-box-like_dom_sf"/>
</dbReference>
<name>A0AAE1J438_9FABA</name>
<dbReference type="InterPro" id="IPR006527">
    <property type="entry name" value="F-box-assoc_dom_typ1"/>
</dbReference>
<dbReference type="PANTHER" id="PTHR35546:SF25">
    <property type="entry name" value="F-BOX DOMAIN-CONTAINING PROTEIN"/>
    <property type="match status" value="1"/>
</dbReference>
<accession>A0AAE1J438</accession>
<dbReference type="InterPro" id="IPR055290">
    <property type="entry name" value="At3g26010-like"/>
</dbReference>
<evidence type="ECO:0000313" key="2">
    <source>
        <dbReference type="EMBL" id="KAK4262186.1"/>
    </source>
</evidence>
<reference evidence="2" key="1">
    <citation type="submission" date="2023-10" db="EMBL/GenBank/DDBJ databases">
        <title>Chromosome-level genome of the transformable northern wattle, Acacia crassicarpa.</title>
        <authorList>
            <person name="Massaro I."/>
            <person name="Sinha N.R."/>
            <person name="Poethig S."/>
            <person name="Leichty A.R."/>
        </authorList>
    </citation>
    <scope>NUCLEOTIDE SEQUENCE</scope>
    <source>
        <strain evidence="2">Acra3RX</strain>
        <tissue evidence="2">Leaf</tissue>
    </source>
</reference>
<dbReference type="Pfam" id="PF07734">
    <property type="entry name" value="FBA_1"/>
    <property type="match status" value="1"/>
</dbReference>
<evidence type="ECO:0000313" key="3">
    <source>
        <dbReference type="Proteomes" id="UP001293593"/>
    </source>
</evidence>
<evidence type="ECO:0000259" key="1">
    <source>
        <dbReference type="Pfam" id="PF07734"/>
    </source>
</evidence>
<protein>
    <recommendedName>
        <fullName evidence="1">F-box associated beta-propeller type 1 domain-containing protein</fullName>
    </recommendedName>
</protein>
<comment type="caution">
    <text evidence="2">The sequence shown here is derived from an EMBL/GenBank/DDBJ whole genome shotgun (WGS) entry which is preliminary data.</text>
</comment>
<dbReference type="NCBIfam" id="TIGR01640">
    <property type="entry name" value="F_box_assoc_1"/>
    <property type="match status" value="1"/>
</dbReference>
<dbReference type="InterPro" id="IPR017451">
    <property type="entry name" value="F-box-assoc_interact_dom"/>
</dbReference>
<feature type="domain" description="F-box associated beta-propeller type 1" evidence="1">
    <location>
        <begin position="145"/>
        <end position="283"/>
    </location>
</feature>
<proteinExistence type="predicted"/>
<dbReference type="SUPFAM" id="SSF81383">
    <property type="entry name" value="F-box domain"/>
    <property type="match status" value="1"/>
</dbReference>
<organism evidence="2 3">
    <name type="scientific">Acacia crassicarpa</name>
    <name type="common">northern wattle</name>
    <dbReference type="NCBI Taxonomy" id="499986"/>
    <lineage>
        <taxon>Eukaryota</taxon>
        <taxon>Viridiplantae</taxon>
        <taxon>Streptophyta</taxon>
        <taxon>Embryophyta</taxon>
        <taxon>Tracheophyta</taxon>
        <taxon>Spermatophyta</taxon>
        <taxon>Magnoliopsida</taxon>
        <taxon>eudicotyledons</taxon>
        <taxon>Gunneridae</taxon>
        <taxon>Pentapetalae</taxon>
        <taxon>rosids</taxon>
        <taxon>fabids</taxon>
        <taxon>Fabales</taxon>
        <taxon>Fabaceae</taxon>
        <taxon>Caesalpinioideae</taxon>
        <taxon>mimosoid clade</taxon>
        <taxon>Acacieae</taxon>
        <taxon>Acacia</taxon>
    </lineage>
</organism>